<sequence length="212" mass="23635">MSALRVVIDDPDPLSRTGLRIFLVDRLGFEEVDRMAEADVVLISTDEMNAGVVERLRSLAQERRGEPEPDRPRIVIILDRVGSPDLAAAFELGVAGFVYRTQATPDHLGRVLTTVHQGGTHVPPDIQNRLVAEFVRLQRDVLAPRGLTASGLEAREVTVLRHIAEGLELTEIAERMQYSERTVKSILYSLMERLHLRNRAHAVAYAMRAGVV</sequence>
<dbReference type="Proteomes" id="UP001197247">
    <property type="component" value="Unassembled WGS sequence"/>
</dbReference>
<dbReference type="InterPro" id="IPR000792">
    <property type="entry name" value="Tscrpt_reg_LuxR_C"/>
</dbReference>
<dbReference type="CDD" id="cd06170">
    <property type="entry name" value="LuxR_C_like"/>
    <property type="match status" value="1"/>
</dbReference>
<dbReference type="Gene3D" id="3.40.50.2300">
    <property type="match status" value="1"/>
</dbReference>
<evidence type="ECO:0000256" key="3">
    <source>
        <dbReference type="ARBA" id="ARBA00023163"/>
    </source>
</evidence>
<organism evidence="5 6">
    <name type="scientific">Kineosporia corallincola</name>
    <dbReference type="NCBI Taxonomy" id="2835133"/>
    <lineage>
        <taxon>Bacteria</taxon>
        <taxon>Bacillati</taxon>
        <taxon>Actinomycetota</taxon>
        <taxon>Actinomycetes</taxon>
        <taxon>Kineosporiales</taxon>
        <taxon>Kineosporiaceae</taxon>
        <taxon>Kineosporia</taxon>
    </lineage>
</organism>
<dbReference type="Pfam" id="PF00196">
    <property type="entry name" value="GerE"/>
    <property type="match status" value="1"/>
</dbReference>
<keyword evidence="2" id="KW-0238">DNA-binding</keyword>
<dbReference type="PANTHER" id="PTHR43214">
    <property type="entry name" value="TWO-COMPONENT RESPONSE REGULATOR"/>
    <property type="match status" value="1"/>
</dbReference>
<dbReference type="InterPro" id="IPR039420">
    <property type="entry name" value="WalR-like"/>
</dbReference>
<evidence type="ECO:0000313" key="5">
    <source>
        <dbReference type="EMBL" id="MBT0774259.1"/>
    </source>
</evidence>
<dbReference type="PRINTS" id="PR00038">
    <property type="entry name" value="HTHLUXR"/>
</dbReference>
<gene>
    <name evidence="5" type="ORF">KIH74_35275</name>
</gene>
<protein>
    <submittedName>
        <fullName evidence="5">Response regulator transcription factor</fullName>
    </submittedName>
</protein>
<accession>A0ABS5TTX6</accession>
<dbReference type="EMBL" id="JAHBAY010000026">
    <property type="protein sequence ID" value="MBT0774259.1"/>
    <property type="molecule type" value="Genomic_DNA"/>
</dbReference>
<dbReference type="SUPFAM" id="SSF46894">
    <property type="entry name" value="C-terminal effector domain of the bipartite response regulators"/>
    <property type="match status" value="1"/>
</dbReference>
<name>A0ABS5TTX6_9ACTN</name>
<dbReference type="RefSeq" id="WP_214160798.1">
    <property type="nucleotide sequence ID" value="NZ_JAHBAY010000026.1"/>
</dbReference>
<dbReference type="SMART" id="SM00421">
    <property type="entry name" value="HTH_LUXR"/>
    <property type="match status" value="1"/>
</dbReference>
<keyword evidence="1" id="KW-0805">Transcription regulation</keyword>
<keyword evidence="3" id="KW-0804">Transcription</keyword>
<keyword evidence="6" id="KW-1185">Reference proteome</keyword>
<dbReference type="PANTHER" id="PTHR43214:SF24">
    <property type="entry name" value="TRANSCRIPTIONAL REGULATORY PROTEIN NARL-RELATED"/>
    <property type="match status" value="1"/>
</dbReference>
<evidence type="ECO:0000256" key="2">
    <source>
        <dbReference type="ARBA" id="ARBA00023125"/>
    </source>
</evidence>
<dbReference type="PROSITE" id="PS50043">
    <property type="entry name" value="HTH_LUXR_2"/>
    <property type="match status" value="1"/>
</dbReference>
<reference evidence="5 6" key="1">
    <citation type="submission" date="2021-05" db="EMBL/GenBank/DDBJ databases">
        <title>Kineosporia and Streptomyces sp. nov. two new marine actinobacteria isolated from Coral.</title>
        <authorList>
            <person name="Buangrab K."/>
            <person name="Sutthacheep M."/>
            <person name="Yeemin T."/>
            <person name="Harunari E."/>
            <person name="Igarashi Y."/>
            <person name="Kanchanasin P."/>
            <person name="Tanasupawat S."/>
            <person name="Phongsopitanun W."/>
        </authorList>
    </citation>
    <scope>NUCLEOTIDE SEQUENCE [LARGE SCALE GENOMIC DNA]</scope>
    <source>
        <strain evidence="5 6">J2-2</strain>
    </source>
</reference>
<dbReference type="InterPro" id="IPR016032">
    <property type="entry name" value="Sig_transdc_resp-reg_C-effctor"/>
</dbReference>
<evidence type="ECO:0000259" key="4">
    <source>
        <dbReference type="PROSITE" id="PS50043"/>
    </source>
</evidence>
<comment type="caution">
    <text evidence="5">The sequence shown here is derived from an EMBL/GenBank/DDBJ whole genome shotgun (WGS) entry which is preliminary data.</text>
</comment>
<evidence type="ECO:0000313" key="6">
    <source>
        <dbReference type="Proteomes" id="UP001197247"/>
    </source>
</evidence>
<proteinExistence type="predicted"/>
<evidence type="ECO:0000256" key="1">
    <source>
        <dbReference type="ARBA" id="ARBA00023015"/>
    </source>
</evidence>
<feature type="domain" description="HTH luxR-type" evidence="4">
    <location>
        <begin position="145"/>
        <end position="210"/>
    </location>
</feature>